<dbReference type="NCBIfam" id="TIGR01076">
    <property type="entry name" value="sortase_fam"/>
    <property type="match status" value="1"/>
</dbReference>
<organism evidence="5 6">
    <name type="scientific">Mesobacillus foraminis</name>
    <dbReference type="NCBI Taxonomy" id="279826"/>
    <lineage>
        <taxon>Bacteria</taxon>
        <taxon>Bacillati</taxon>
        <taxon>Bacillota</taxon>
        <taxon>Bacilli</taxon>
        <taxon>Bacillales</taxon>
        <taxon>Bacillaceae</taxon>
        <taxon>Mesobacillus</taxon>
    </lineage>
</organism>
<dbReference type="AlphaFoldDB" id="A0A4V2RDV8"/>
<keyword evidence="1" id="KW-0378">Hydrolase</keyword>
<keyword evidence="4" id="KW-1133">Transmembrane helix</keyword>
<dbReference type="GO" id="GO:0016787">
    <property type="term" value="F:hydrolase activity"/>
    <property type="evidence" value="ECO:0007669"/>
    <property type="project" value="UniProtKB-KW"/>
</dbReference>
<dbReference type="SUPFAM" id="SSF63817">
    <property type="entry name" value="Sortase"/>
    <property type="match status" value="1"/>
</dbReference>
<feature type="active site" description="Proton donor/acceptor" evidence="2">
    <location>
        <position position="134"/>
    </location>
</feature>
<evidence type="ECO:0000313" key="6">
    <source>
        <dbReference type="Proteomes" id="UP000295689"/>
    </source>
</evidence>
<protein>
    <submittedName>
        <fullName evidence="5">Sortase A</fullName>
    </submittedName>
</protein>
<feature type="compositionally biased region" description="Basic and acidic residues" evidence="3">
    <location>
        <begin position="52"/>
        <end position="68"/>
    </location>
</feature>
<sequence length="212" mass="23945">MNRLIGIGMMVIGVFITSYHFMAWQMARSAAEEMTEAEVQQYTQEVKPVQKNSEDADNAAKVRTEGKPEPQQASTEVQHELGEKVAWLIVPGIAQKYSVYWGAQPDILKKGVGMYVSPFTTAPNGGGHTVLSGHRDTVFYRLKELEEGDVLKVEYHDDIYTYKINKIWITHAEDRSVVVRKSIPTLTLTTCYPFSYIGNAPKRYIVQAELVK</sequence>
<evidence type="ECO:0000256" key="2">
    <source>
        <dbReference type="PIRSR" id="PIRSR605754-1"/>
    </source>
</evidence>
<dbReference type="Pfam" id="PF04203">
    <property type="entry name" value="Sortase"/>
    <property type="match status" value="1"/>
</dbReference>
<reference evidence="5 6" key="1">
    <citation type="journal article" date="2015" name="Stand. Genomic Sci.">
        <title>Genomic Encyclopedia of Bacterial and Archaeal Type Strains, Phase III: the genomes of soil and plant-associated and newly described type strains.</title>
        <authorList>
            <person name="Whitman W.B."/>
            <person name="Woyke T."/>
            <person name="Klenk H.P."/>
            <person name="Zhou Y."/>
            <person name="Lilburn T.G."/>
            <person name="Beck B.J."/>
            <person name="De Vos P."/>
            <person name="Vandamme P."/>
            <person name="Eisen J.A."/>
            <person name="Garrity G."/>
            <person name="Hugenholtz P."/>
            <person name="Kyrpides N.C."/>
        </authorList>
    </citation>
    <scope>NUCLEOTIDE SEQUENCE [LARGE SCALE GENOMIC DNA]</scope>
    <source>
        <strain evidence="5 6">CV53</strain>
    </source>
</reference>
<dbReference type="CDD" id="cd05828">
    <property type="entry name" value="Sortase_D_1"/>
    <property type="match status" value="1"/>
</dbReference>
<dbReference type="InterPro" id="IPR023365">
    <property type="entry name" value="Sortase_dom-sf"/>
</dbReference>
<keyword evidence="6" id="KW-1185">Reference proteome</keyword>
<dbReference type="InterPro" id="IPR041999">
    <property type="entry name" value="Sortase_D_1"/>
</dbReference>
<name>A0A4V2RDV8_9BACI</name>
<dbReference type="InterPro" id="IPR053525">
    <property type="entry name" value="Sortase_D"/>
</dbReference>
<evidence type="ECO:0000256" key="4">
    <source>
        <dbReference type="SAM" id="Phobius"/>
    </source>
</evidence>
<evidence type="ECO:0000313" key="5">
    <source>
        <dbReference type="EMBL" id="TCN26300.1"/>
    </source>
</evidence>
<evidence type="ECO:0000256" key="3">
    <source>
        <dbReference type="SAM" id="MobiDB-lite"/>
    </source>
</evidence>
<feature type="transmembrane region" description="Helical" evidence="4">
    <location>
        <begin position="6"/>
        <end position="24"/>
    </location>
</feature>
<keyword evidence="4" id="KW-0472">Membrane</keyword>
<comment type="caution">
    <text evidence="5">The sequence shown here is derived from an EMBL/GenBank/DDBJ whole genome shotgun (WGS) entry which is preliminary data.</text>
</comment>
<accession>A0A4V2RDV8</accession>
<gene>
    <name evidence="5" type="ORF">EV146_104410</name>
</gene>
<feature type="active site" description="Acyl-thioester intermediate" evidence="2">
    <location>
        <position position="191"/>
    </location>
</feature>
<dbReference type="EMBL" id="SLVV01000004">
    <property type="protein sequence ID" value="TCN26300.1"/>
    <property type="molecule type" value="Genomic_DNA"/>
</dbReference>
<dbReference type="Gene3D" id="2.40.260.10">
    <property type="entry name" value="Sortase"/>
    <property type="match status" value="1"/>
</dbReference>
<dbReference type="InterPro" id="IPR005754">
    <property type="entry name" value="Sortase"/>
</dbReference>
<dbReference type="NCBIfam" id="NF033746">
    <property type="entry name" value="class_D_sortase"/>
    <property type="match status" value="1"/>
</dbReference>
<feature type="region of interest" description="Disordered" evidence="3">
    <location>
        <begin position="45"/>
        <end position="75"/>
    </location>
</feature>
<dbReference type="Proteomes" id="UP000295689">
    <property type="component" value="Unassembled WGS sequence"/>
</dbReference>
<proteinExistence type="predicted"/>
<keyword evidence="4" id="KW-0812">Transmembrane</keyword>
<evidence type="ECO:0000256" key="1">
    <source>
        <dbReference type="ARBA" id="ARBA00022801"/>
    </source>
</evidence>